<organism evidence="2 3">
    <name type="scientific">Campylobacter upsaliensis</name>
    <dbReference type="NCBI Taxonomy" id="28080"/>
    <lineage>
        <taxon>Bacteria</taxon>
        <taxon>Pseudomonadati</taxon>
        <taxon>Campylobacterota</taxon>
        <taxon>Epsilonproteobacteria</taxon>
        <taxon>Campylobacterales</taxon>
        <taxon>Campylobacteraceae</taxon>
        <taxon>Campylobacter</taxon>
    </lineage>
</organism>
<evidence type="ECO:0000313" key="2">
    <source>
        <dbReference type="EMBL" id="VEG84689.1"/>
    </source>
</evidence>
<dbReference type="InterPro" id="IPR036388">
    <property type="entry name" value="WH-like_DNA-bd_sf"/>
</dbReference>
<dbReference type="InterPro" id="IPR036390">
    <property type="entry name" value="WH_DNA-bd_sf"/>
</dbReference>
<dbReference type="Pfam" id="PF09397">
    <property type="entry name" value="FtsK_gamma"/>
    <property type="match status" value="1"/>
</dbReference>
<dbReference type="RefSeq" id="WP_027303944.1">
    <property type="nucleotide sequence ID" value="NZ_CBCRZS010000041.1"/>
</dbReference>
<sequence>MQEKIMVVDPNQLSDVEVADILKNASSVKNTSFRGNLDELLDEAKMAILKGGKTNALYLQSELKIGFNRAEIIIEQLSQIGFLSEPDSNGVRKIL</sequence>
<reference evidence="2 3" key="1">
    <citation type="submission" date="2018-12" db="EMBL/GenBank/DDBJ databases">
        <authorList>
            <consortium name="Pathogen Informatics"/>
        </authorList>
    </citation>
    <scope>NUCLEOTIDE SEQUENCE [LARGE SCALE GENOMIC DNA]</scope>
    <source>
        <strain evidence="2 3">NCTC11541</strain>
    </source>
</reference>
<dbReference type="Gene3D" id="1.10.10.10">
    <property type="entry name" value="Winged helix-like DNA-binding domain superfamily/Winged helix DNA-binding domain"/>
    <property type="match status" value="1"/>
</dbReference>
<dbReference type="AlphaFoldDB" id="A0A3S4SIK1"/>
<name>A0A3S4SIK1_CAMUP</name>
<protein>
    <submittedName>
        <fullName evidence="2">DNA segregation ATPase FtsK/SpoIIIE, S-DNA-T family</fullName>
    </submittedName>
</protein>
<proteinExistence type="predicted"/>
<gene>
    <name evidence="2" type="primary">ftsK</name>
    <name evidence="2" type="ORF">NCTC11541_00723</name>
</gene>
<evidence type="ECO:0000259" key="1">
    <source>
        <dbReference type="SMART" id="SM00843"/>
    </source>
</evidence>
<dbReference type="SUPFAM" id="SSF46785">
    <property type="entry name" value="Winged helix' DNA-binding domain"/>
    <property type="match status" value="1"/>
</dbReference>
<dbReference type="SMART" id="SM00843">
    <property type="entry name" value="Ftsk_gamma"/>
    <property type="match status" value="1"/>
</dbReference>
<accession>A0A3S4SIK1</accession>
<evidence type="ECO:0000313" key="3">
    <source>
        <dbReference type="Proteomes" id="UP000278157"/>
    </source>
</evidence>
<dbReference type="Proteomes" id="UP000278157">
    <property type="component" value="Chromosome"/>
</dbReference>
<dbReference type="InterPro" id="IPR018541">
    <property type="entry name" value="Ftsk_gamma"/>
</dbReference>
<dbReference type="EMBL" id="LR134372">
    <property type="protein sequence ID" value="VEG84689.1"/>
    <property type="molecule type" value="Genomic_DNA"/>
</dbReference>
<dbReference type="OrthoDB" id="9807790at2"/>
<feature type="domain" description="FtsK gamma" evidence="1">
    <location>
        <begin position="34"/>
        <end position="95"/>
    </location>
</feature>